<sequence length="272" mass="30054">MSAMIEFHDGSRIPQLGFGLWQVPEDQTARVVREALELGYRLADGAAIYGNEAGLGEGLRASGLPRDEVFVTTKVWNDAQGYEPTLRAVAQSLERIGIDRLDLCLIHWPAPRQDLYVETWRALIRLRDEGRITSIGVSNFDLAQIDRLTAETGVTPVLNQIELHPMLQQAELRAGHAERGIVTQSWSPLGRGMAFDAPAIRQIAERTGRSPAQVVLRWHIELGCSVIPRSSRREGLAENLDLFDFELTEADHAAIAALDAGERTGPDPQTFG</sequence>
<dbReference type="EMBL" id="QAOT01000002">
    <property type="protein sequence ID" value="PTR20420.1"/>
    <property type="molecule type" value="Genomic_DNA"/>
</dbReference>
<dbReference type="Gene3D" id="3.20.20.100">
    <property type="entry name" value="NADP-dependent oxidoreductase domain"/>
    <property type="match status" value="1"/>
</dbReference>
<dbReference type="InterPro" id="IPR036812">
    <property type="entry name" value="NAD(P)_OxRdtase_dom_sf"/>
</dbReference>
<comment type="similarity">
    <text evidence="1">Belongs to the aldo/keto reductase family.</text>
</comment>
<dbReference type="PANTHER" id="PTHR43827:SF3">
    <property type="entry name" value="NADP-DEPENDENT OXIDOREDUCTASE DOMAIN-CONTAINING PROTEIN"/>
    <property type="match status" value="1"/>
</dbReference>
<evidence type="ECO:0000256" key="4">
    <source>
        <dbReference type="ARBA" id="ARBA00049445"/>
    </source>
</evidence>
<dbReference type="SUPFAM" id="SSF51430">
    <property type="entry name" value="NAD(P)-linked oxidoreductase"/>
    <property type="match status" value="1"/>
</dbReference>
<dbReference type="PIRSF" id="PIRSF000097">
    <property type="entry name" value="AKR"/>
    <property type="match status" value="1"/>
</dbReference>
<evidence type="ECO:0000256" key="6">
    <source>
        <dbReference type="PIRSR" id="PIRSR000097-2"/>
    </source>
</evidence>
<keyword evidence="10" id="KW-1185">Reference proteome</keyword>
<evidence type="ECO:0000256" key="1">
    <source>
        <dbReference type="ARBA" id="ARBA00007905"/>
    </source>
</evidence>
<dbReference type="FunFam" id="3.20.20.100:FF:000002">
    <property type="entry name" value="2,5-diketo-D-gluconic acid reductase A"/>
    <property type="match status" value="1"/>
</dbReference>
<evidence type="ECO:0000256" key="7">
    <source>
        <dbReference type="PIRSR" id="PIRSR000097-3"/>
    </source>
</evidence>
<feature type="binding site" evidence="6">
    <location>
        <position position="107"/>
    </location>
    <ligand>
        <name>substrate</name>
    </ligand>
</feature>
<dbReference type="AlphaFoldDB" id="A0A2T5KDC3"/>
<dbReference type="InterPro" id="IPR020471">
    <property type="entry name" value="AKR"/>
</dbReference>
<comment type="caution">
    <text evidence="9">The sequence shown here is derived from an EMBL/GenBank/DDBJ whole genome shotgun (WGS) entry which is preliminary data.</text>
</comment>
<keyword evidence="3" id="KW-0560">Oxidoreductase</keyword>
<comment type="catalytic activity">
    <reaction evidence="4">
        <text>hydroxyacetone + NADP(+) = methylglyoxal + NADPH + H(+)</text>
        <dbReference type="Rhea" id="RHEA:27986"/>
        <dbReference type="ChEBI" id="CHEBI:15378"/>
        <dbReference type="ChEBI" id="CHEBI:17158"/>
        <dbReference type="ChEBI" id="CHEBI:27957"/>
        <dbReference type="ChEBI" id="CHEBI:57783"/>
        <dbReference type="ChEBI" id="CHEBI:58349"/>
    </reaction>
</comment>
<dbReference type="GO" id="GO:0016616">
    <property type="term" value="F:oxidoreductase activity, acting on the CH-OH group of donors, NAD or NADP as acceptor"/>
    <property type="evidence" value="ECO:0007669"/>
    <property type="project" value="UniProtKB-ARBA"/>
</dbReference>
<keyword evidence="2" id="KW-0521">NADP</keyword>
<reference evidence="9 10" key="1">
    <citation type="submission" date="2018-04" db="EMBL/GenBank/DDBJ databases">
        <title>Genomic Encyclopedia of Type Strains, Phase III (KMG-III): the genomes of soil and plant-associated and newly described type strains.</title>
        <authorList>
            <person name="Whitman W."/>
        </authorList>
    </citation>
    <scope>NUCLEOTIDE SEQUENCE [LARGE SCALE GENOMIC DNA]</scope>
    <source>
        <strain evidence="9 10">KA25</strain>
    </source>
</reference>
<evidence type="ECO:0000313" key="10">
    <source>
        <dbReference type="Proteomes" id="UP000244060"/>
    </source>
</evidence>
<evidence type="ECO:0000256" key="2">
    <source>
        <dbReference type="ARBA" id="ARBA00022857"/>
    </source>
</evidence>
<proteinExistence type="inferred from homology"/>
<dbReference type="OrthoDB" id="9768793at2"/>
<evidence type="ECO:0000259" key="8">
    <source>
        <dbReference type="Pfam" id="PF00248"/>
    </source>
</evidence>
<dbReference type="Proteomes" id="UP000244060">
    <property type="component" value="Unassembled WGS sequence"/>
</dbReference>
<evidence type="ECO:0000256" key="5">
    <source>
        <dbReference type="PIRSR" id="PIRSR000097-1"/>
    </source>
</evidence>
<dbReference type="PRINTS" id="PR00069">
    <property type="entry name" value="ALDKETRDTASE"/>
</dbReference>
<dbReference type="RefSeq" id="WP_108220233.1">
    <property type="nucleotide sequence ID" value="NZ_QAOT01000002.1"/>
</dbReference>
<feature type="site" description="Lowers pKa of active site Tyr" evidence="7">
    <location>
        <position position="74"/>
    </location>
</feature>
<accession>A0A2T5KDC3</accession>
<dbReference type="InterPro" id="IPR023210">
    <property type="entry name" value="NADP_OxRdtase_dom"/>
</dbReference>
<evidence type="ECO:0000313" key="9">
    <source>
        <dbReference type="EMBL" id="PTR20420.1"/>
    </source>
</evidence>
<organism evidence="9 10">
    <name type="scientific">Cereibacter azotoformans</name>
    <dbReference type="NCBI Taxonomy" id="43057"/>
    <lineage>
        <taxon>Bacteria</taxon>
        <taxon>Pseudomonadati</taxon>
        <taxon>Pseudomonadota</taxon>
        <taxon>Alphaproteobacteria</taxon>
        <taxon>Rhodobacterales</taxon>
        <taxon>Paracoccaceae</taxon>
        <taxon>Cereibacter</taxon>
    </lineage>
</organism>
<protein>
    <submittedName>
        <fullName evidence="9">Diketogulonate reductase-like aldo/keto reductase</fullName>
    </submittedName>
</protein>
<feature type="domain" description="NADP-dependent oxidoreductase" evidence="8">
    <location>
        <begin position="16"/>
        <end position="259"/>
    </location>
</feature>
<dbReference type="PANTHER" id="PTHR43827">
    <property type="entry name" value="2,5-DIKETO-D-GLUCONIC ACID REDUCTASE"/>
    <property type="match status" value="1"/>
</dbReference>
<name>A0A2T5KDC3_9RHOB</name>
<feature type="active site" description="Proton donor" evidence="5">
    <location>
        <position position="49"/>
    </location>
</feature>
<evidence type="ECO:0000256" key="3">
    <source>
        <dbReference type="ARBA" id="ARBA00023002"/>
    </source>
</evidence>
<dbReference type="Pfam" id="PF00248">
    <property type="entry name" value="Aldo_ket_red"/>
    <property type="match status" value="1"/>
</dbReference>
<gene>
    <name evidence="9" type="ORF">C8J28_102185</name>
</gene>